<dbReference type="InterPro" id="IPR001584">
    <property type="entry name" value="Integrase_cat-core"/>
</dbReference>
<keyword evidence="7" id="KW-0255">Endonuclease</keyword>
<dbReference type="Proteomes" id="UP001529510">
    <property type="component" value="Unassembled WGS sequence"/>
</dbReference>
<accession>A0ABD0MPH8</accession>
<evidence type="ECO:0000256" key="10">
    <source>
        <dbReference type="ARBA" id="ARBA00023268"/>
    </source>
</evidence>
<keyword evidence="3" id="KW-0645">Protease</keyword>
<dbReference type="Pfam" id="PF00078">
    <property type="entry name" value="RVT_1"/>
    <property type="match status" value="1"/>
</dbReference>
<proteinExistence type="inferred from homology"/>
<dbReference type="Gene3D" id="2.40.70.10">
    <property type="entry name" value="Acid Proteases"/>
    <property type="match status" value="1"/>
</dbReference>
<dbReference type="InterPro" id="IPR050951">
    <property type="entry name" value="Retrovirus_Pol_polyprotein"/>
</dbReference>
<dbReference type="SUPFAM" id="SSF56672">
    <property type="entry name" value="DNA/RNA polymerases"/>
    <property type="match status" value="1"/>
</dbReference>
<evidence type="ECO:0000259" key="11">
    <source>
        <dbReference type="PROSITE" id="PS50878"/>
    </source>
</evidence>
<evidence type="ECO:0000256" key="9">
    <source>
        <dbReference type="ARBA" id="ARBA00022918"/>
    </source>
</evidence>
<dbReference type="Gene3D" id="3.10.10.10">
    <property type="entry name" value="HIV Type 1 Reverse Transcriptase, subunit A, domain 1"/>
    <property type="match status" value="1"/>
</dbReference>
<evidence type="ECO:0000256" key="2">
    <source>
        <dbReference type="ARBA" id="ARBA00012180"/>
    </source>
</evidence>
<dbReference type="EC" id="3.1.26.4" evidence="2"/>
<dbReference type="CDD" id="cd00303">
    <property type="entry name" value="retropepsin_like"/>
    <property type="match status" value="1"/>
</dbReference>
<dbReference type="InterPro" id="IPR021109">
    <property type="entry name" value="Peptidase_aspartic_dom_sf"/>
</dbReference>
<dbReference type="InterPro" id="IPR012337">
    <property type="entry name" value="RNaseH-like_sf"/>
</dbReference>
<protein>
    <recommendedName>
        <fullName evidence="2">ribonuclease H</fullName>
        <ecNumber evidence="2">3.1.26.4</ecNumber>
    </recommendedName>
</protein>
<keyword evidence="14" id="KW-1185">Reference proteome</keyword>
<sequence length="766" mass="85824">MLVDSGSSVSLMSADFRMSIPTLRNRPLKKDYVSAHAVNGQMLDMLGTITVTFQLGTESWQHVFHLLRETTQTVLLGWDFLLKNHALLDLSRAELQLWDATVPLLTSKDFVPTCCNVSLATTINLPPLSESVVPVKVCLPNTTHVASDFVGYLEPNVADSSSLIVAHTVAGVHNGLTKARILNGHDISLKQGMHLVTSVTCLAAVTSASAAPPVSLDESPISDSEKAALSKLLLEFNDIFSSSKQNDGKCKLIPWAKKCGTWRFCVDYRRLNSVTIKDSHPLPRVDDTLDALTGAVWFSTLDFSNGYWQIEVAEEDREKTAFTTGQGLYQWRSMPMGLSNAPATFQRLMELVLRGLSLHICMVYLDDILIYNKTFEEHLSSLKEVFSRIQSAVLRLNPRKCHLARDHVVFLGHVVSRKGLQPDPKNTEKVLNWPVPRSPSEVRAFVGLCSYYRRFIKDFSKLAVPLNQLVGKNVPFVWTTAYDQSFTHLKNVLSSEPVVILPDFSVPFKIYTDASNLAVGAVLAQNRNEREHVVACASRALNSTQKRSPTFDRELWAIVWAVREFKHYIGLASFTIITDHRPLLALRKMSIDDDPTGRRPRWILELDPLNWVIVHKDGHQHKNADALSRHPEESDTDVVEGSVESALQVNVVSSDQTEQCKACQTRHSPVPAYRAPMGGSQSVRPFERVAMDILELPVTSKGNRYVLVVEDYCTKFVNLYPLPNQSAQTVAHCLFEDYVLLHGVPETCIRTRVISLRRWSRLSAIF</sequence>
<dbReference type="GO" id="GO:0006508">
    <property type="term" value="P:proteolysis"/>
    <property type="evidence" value="ECO:0007669"/>
    <property type="project" value="UniProtKB-KW"/>
</dbReference>
<dbReference type="SUPFAM" id="SSF53098">
    <property type="entry name" value="Ribonuclease H-like"/>
    <property type="match status" value="1"/>
</dbReference>
<dbReference type="InterPro" id="IPR041577">
    <property type="entry name" value="RT_RNaseH_2"/>
</dbReference>
<keyword evidence="8" id="KW-0378">Hydrolase</keyword>
<dbReference type="Pfam" id="PF17919">
    <property type="entry name" value="RT_RNaseH_2"/>
    <property type="match status" value="1"/>
</dbReference>
<evidence type="ECO:0000256" key="4">
    <source>
        <dbReference type="ARBA" id="ARBA00022679"/>
    </source>
</evidence>
<dbReference type="GO" id="GO:0008233">
    <property type="term" value="F:peptidase activity"/>
    <property type="evidence" value="ECO:0007669"/>
    <property type="project" value="UniProtKB-KW"/>
</dbReference>
<dbReference type="InterPro" id="IPR036397">
    <property type="entry name" value="RNaseH_sf"/>
</dbReference>
<dbReference type="PANTHER" id="PTHR37984">
    <property type="entry name" value="PROTEIN CBG26694"/>
    <property type="match status" value="1"/>
</dbReference>
<comment type="similarity">
    <text evidence="1">Belongs to the beta type-B retroviral polymerase family. HERV class-II K(HML-2) pol subfamily.</text>
</comment>
<organism evidence="13 14">
    <name type="scientific">Cirrhinus mrigala</name>
    <name type="common">Mrigala</name>
    <dbReference type="NCBI Taxonomy" id="683832"/>
    <lineage>
        <taxon>Eukaryota</taxon>
        <taxon>Metazoa</taxon>
        <taxon>Chordata</taxon>
        <taxon>Craniata</taxon>
        <taxon>Vertebrata</taxon>
        <taxon>Euteleostomi</taxon>
        <taxon>Actinopterygii</taxon>
        <taxon>Neopterygii</taxon>
        <taxon>Teleostei</taxon>
        <taxon>Ostariophysi</taxon>
        <taxon>Cypriniformes</taxon>
        <taxon>Cyprinidae</taxon>
        <taxon>Labeoninae</taxon>
        <taxon>Labeonini</taxon>
        <taxon>Cirrhinus</taxon>
    </lineage>
</organism>
<reference evidence="13 14" key="1">
    <citation type="submission" date="2024-05" db="EMBL/GenBank/DDBJ databases">
        <title>Genome sequencing and assembly of Indian major carp, Cirrhinus mrigala (Hamilton, 1822).</title>
        <authorList>
            <person name="Mohindra V."/>
            <person name="Chowdhury L.M."/>
            <person name="Lal K."/>
            <person name="Jena J.K."/>
        </authorList>
    </citation>
    <scope>NUCLEOTIDE SEQUENCE [LARGE SCALE GENOMIC DNA]</scope>
    <source>
        <strain evidence="13">CM1030</strain>
        <tissue evidence="13">Blood</tissue>
    </source>
</reference>
<dbReference type="FunFam" id="3.10.20.370:FF:000001">
    <property type="entry name" value="Retrovirus-related Pol polyprotein from transposon 17.6-like protein"/>
    <property type="match status" value="1"/>
</dbReference>
<evidence type="ECO:0000256" key="7">
    <source>
        <dbReference type="ARBA" id="ARBA00022759"/>
    </source>
</evidence>
<evidence type="ECO:0000313" key="14">
    <source>
        <dbReference type="Proteomes" id="UP001529510"/>
    </source>
</evidence>
<dbReference type="Gene3D" id="3.30.420.10">
    <property type="entry name" value="Ribonuclease H-like superfamily/Ribonuclease H"/>
    <property type="match status" value="1"/>
</dbReference>
<keyword evidence="6" id="KW-0540">Nuclease</keyword>
<dbReference type="EMBL" id="JAMKFB020000205">
    <property type="protein sequence ID" value="KAL0151982.1"/>
    <property type="molecule type" value="Genomic_DNA"/>
</dbReference>
<evidence type="ECO:0000256" key="1">
    <source>
        <dbReference type="ARBA" id="ARBA00010879"/>
    </source>
</evidence>
<dbReference type="FunFam" id="3.30.70.270:FF:000020">
    <property type="entry name" value="Transposon Tf2-6 polyprotein-like Protein"/>
    <property type="match status" value="1"/>
</dbReference>
<keyword evidence="10" id="KW-0511">Multifunctional enzyme</keyword>
<dbReference type="AlphaFoldDB" id="A0ABD0MPH8"/>
<evidence type="ECO:0000256" key="5">
    <source>
        <dbReference type="ARBA" id="ARBA00022695"/>
    </source>
</evidence>
<keyword evidence="5" id="KW-0548">Nucleotidyltransferase</keyword>
<dbReference type="GO" id="GO:0003964">
    <property type="term" value="F:RNA-directed DNA polymerase activity"/>
    <property type="evidence" value="ECO:0007669"/>
    <property type="project" value="UniProtKB-KW"/>
</dbReference>
<dbReference type="FunFam" id="3.10.10.10:FF:000007">
    <property type="entry name" value="Retrovirus-related Pol polyprotein from transposon 17.6-like Protein"/>
    <property type="match status" value="1"/>
</dbReference>
<dbReference type="InterPro" id="IPR043128">
    <property type="entry name" value="Rev_trsase/Diguanyl_cyclase"/>
</dbReference>
<evidence type="ECO:0000259" key="12">
    <source>
        <dbReference type="PROSITE" id="PS50994"/>
    </source>
</evidence>
<keyword evidence="4" id="KW-0808">Transferase</keyword>
<dbReference type="GO" id="GO:0004523">
    <property type="term" value="F:RNA-DNA hybrid ribonuclease activity"/>
    <property type="evidence" value="ECO:0007669"/>
    <property type="project" value="UniProtKB-EC"/>
</dbReference>
<dbReference type="InterPro" id="IPR043502">
    <property type="entry name" value="DNA/RNA_pol_sf"/>
</dbReference>
<comment type="caution">
    <text evidence="13">The sequence shown here is derived from an EMBL/GenBank/DDBJ whole genome shotgun (WGS) entry which is preliminary data.</text>
</comment>
<feature type="domain" description="Reverse transcriptase" evidence="11">
    <location>
        <begin position="234"/>
        <end position="415"/>
    </location>
</feature>
<keyword evidence="9" id="KW-0695">RNA-directed DNA polymerase</keyword>
<dbReference type="CDD" id="cd01647">
    <property type="entry name" value="RT_LTR"/>
    <property type="match status" value="1"/>
</dbReference>
<dbReference type="CDD" id="cd09274">
    <property type="entry name" value="RNase_HI_RT_Ty3"/>
    <property type="match status" value="1"/>
</dbReference>
<feature type="domain" description="Integrase catalytic" evidence="12">
    <location>
        <begin position="681"/>
        <end position="766"/>
    </location>
</feature>
<evidence type="ECO:0000256" key="8">
    <source>
        <dbReference type="ARBA" id="ARBA00022801"/>
    </source>
</evidence>
<evidence type="ECO:0000256" key="3">
    <source>
        <dbReference type="ARBA" id="ARBA00022670"/>
    </source>
</evidence>
<evidence type="ECO:0000313" key="13">
    <source>
        <dbReference type="EMBL" id="KAL0151982.1"/>
    </source>
</evidence>
<dbReference type="PROSITE" id="PS50994">
    <property type="entry name" value="INTEGRASE"/>
    <property type="match status" value="1"/>
</dbReference>
<dbReference type="InterPro" id="IPR000477">
    <property type="entry name" value="RT_dom"/>
</dbReference>
<dbReference type="SUPFAM" id="SSF50630">
    <property type="entry name" value="Acid proteases"/>
    <property type="match status" value="1"/>
</dbReference>
<dbReference type="PROSITE" id="PS50878">
    <property type="entry name" value="RT_POL"/>
    <property type="match status" value="1"/>
</dbReference>
<evidence type="ECO:0000256" key="6">
    <source>
        <dbReference type="ARBA" id="ARBA00022722"/>
    </source>
</evidence>
<gene>
    <name evidence="13" type="ORF">M9458_052700</name>
</gene>
<dbReference type="Gene3D" id="3.30.70.270">
    <property type="match status" value="2"/>
</dbReference>
<dbReference type="PANTHER" id="PTHR37984:SF5">
    <property type="entry name" value="PROTEIN NYNRIN-LIKE"/>
    <property type="match status" value="1"/>
</dbReference>
<name>A0ABD0MPH8_CIRMR</name>